<evidence type="ECO:0000313" key="3">
    <source>
        <dbReference type="Proteomes" id="UP000194127"/>
    </source>
</evidence>
<gene>
    <name evidence="2" type="ORF">POSPLADRAFT_1043390</name>
</gene>
<dbReference type="RefSeq" id="XP_024342593.1">
    <property type="nucleotide sequence ID" value="XM_024478298.1"/>
</dbReference>
<dbReference type="AlphaFoldDB" id="A0A1X6NAX8"/>
<evidence type="ECO:0000256" key="1">
    <source>
        <dbReference type="SAM" id="MobiDB-lite"/>
    </source>
</evidence>
<name>A0A1X6NAX8_9APHY</name>
<accession>A0A1X6NAX8</accession>
<reference evidence="2 3" key="1">
    <citation type="submission" date="2017-04" db="EMBL/GenBank/DDBJ databases">
        <title>Genome Sequence of the Model Brown-Rot Fungus Postia placenta SB12.</title>
        <authorList>
            <consortium name="DOE Joint Genome Institute"/>
            <person name="Gaskell J."/>
            <person name="Kersten P."/>
            <person name="Larrondo L.F."/>
            <person name="Canessa P."/>
            <person name="Martinez D."/>
            <person name="Hibbett D."/>
            <person name="Schmoll M."/>
            <person name="Kubicek C.P."/>
            <person name="Martinez A.T."/>
            <person name="Yadav J."/>
            <person name="Master E."/>
            <person name="Magnuson J.K."/>
            <person name="James T."/>
            <person name="Yaver D."/>
            <person name="Berka R."/>
            <person name="Labutti K."/>
            <person name="Lipzen A."/>
            <person name="Aerts A."/>
            <person name="Barry K."/>
            <person name="Henrissat B."/>
            <person name="Blanchette R."/>
            <person name="Grigoriev I."/>
            <person name="Cullen D."/>
        </authorList>
    </citation>
    <scope>NUCLEOTIDE SEQUENCE [LARGE SCALE GENOMIC DNA]</scope>
    <source>
        <strain evidence="2 3">MAD-698-R-SB12</strain>
    </source>
</reference>
<dbReference type="OrthoDB" id="18412at2759"/>
<dbReference type="Proteomes" id="UP000194127">
    <property type="component" value="Unassembled WGS sequence"/>
</dbReference>
<evidence type="ECO:0000313" key="2">
    <source>
        <dbReference type="EMBL" id="OSX65799.1"/>
    </source>
</evidence>
<keyword evidence="3" id="KW-1185">Reference proteome</keyword>
<organism evidence="2 3">
    <name type="scientific">Postia placenta MAD-698-R-SB12</name>
    <dbReference type="NCBI Taxonomy" id="670580"/>
    <lineage>
        <taxon>Eukaryota</taxon>
        <taxon>Fungi</taxon>
        <taxon>Dikarya</taxon>
        <taxon>Basidiomycota</taxon>
        <taxon>Agaricomycotina</taxon>
        <taxon>Agaricomycetes</taxon>
        <taxon>Polyporales</taxon>
        <taxon>Adustoporiaceae</taxon>
        <taxon>Rhodonia</taxon>
    </lineage>
</organism>
<feature type="region of interest" description="Disordered" evidence="1">
    <location>
        <begin position="1"/>
        <end position="101"/>
    </location>
</feature>
<sequence length="194" mass="21474">MSLLFCQNIPADRTRSQGARSDPQESDGKLMHHRDPLDSPSNPCVSEPPNNRLSPELNEASVQSSSEQPQPELRPLTSLRWPYVPEESAYPDPLKRDDPKPLQIPQYEAIATSPAIRRALVSNPQLPTLLRSIDRLRGPEREEALEHALGIAPADRQAPAQPEEDTRALRMLAEAVEAAVRGGKQDVLGLDWGD</sequence>
<feature type="compositionally biased region" description="Basic and acidic residues" evidence="1">
    <location>
        <begin position="22"/>
        <end position="37"/>
    </location>
</feature>
<protein>
    <submittedName>
        <fullName evidence="2">Uncharacterized protein</fullName>
    </submittedName>
</protein>
<dbReference type="STRING" id="670580.A0A1X6NAX8"/>
<feature type="compositionally biased region" description="Polar residues" evidence="1">
    <location>
        <begin position="39"/>
        <end position="53"/>
    </location>
</feature>
<dbReference type="GeneID" id="36323248"/>
<proteinExistence type="predicted"/>
<dbReference type="EMBL" id="KZ110592">
    <property type="protein sequence ID" value="OSX65799.1"/>
    <property type="molecule type" value="Genomic_DNA"/>
</dbReference>